<dbReference type="RefSeq" id="WP_231725262.1">
    <property type="nucleotide sequence ID" value="NZ_KQ960539.1"/>
</dbReference>
<reference evidence="2 3" key="1">
    <citation type="submission" date="2016-01" db="EMBL/GenBank/DDBJ databases">
        <authorList>
            <person name="Oliw E.H."/>
        </authorList>
    </citation>
    <scope>NUCLEOTIDE SEQUENCE [LARGE SCALE GENOMIC DNA]</scope>
    <source>
        <strain evidence="2 3">DNF00307</strain>
    </source>
</reference>
<evidence type="ECO:0000313" key="2">
    <source>
        <dbReference type="EMBL" id="KXB76619.1"/>
    </source>
</evidence>
<comment type="caution">
    <text evidence="2">The sequence shown here is derived from an EMBL/GenBank/DDBJ whole genome shotgun (WGS) entry which is preliminary data.</text>
</comment>
<feature type="non-terminal residue" evidence="2">
    <location>
        <position position="1"/>
    </location>
</feature>
<sequence>SHKKKYCGIKVKGLKWRSESQLFSWSGIYFILIFFDLIILKILETTLLGNVLPIEFISIPQ</sequence>
<keyword evidence="1" id="KW-1133">Transmembrane helix</keyword>
<accession>A0A134B9J7</accession>
<evidence type="ECO:0000313" key="3">
    <source>
        <dbReference type="Proteomes" id="UP000070531"/>
    </source>
</evidence>
<name>A0A134B9J7_9BACT</name>
<dbReference type="EMBL" id="LSDL01000087">
    <property type="protein sequence ID" value="KXB76619.1"/>
    <property type="molecule type" value="Genomic_DNA"/>
</dbReference>
<keyword evidence="1" id="KW-0812">Transmembrane</keyword>
<protein>
    <submittedName>
        <fullName evidence="2">Uncharacterized protein</fullName>
    </submittedName>
</protein>
<gene>
    <name evidence="2" type="ORF">HMPREF1860_01547</name>
</gene>
<organism evidence="2">
    <name type="scientific">Prevotella amnii</name>
    <dbReference type="NCBI Taxonomy" id="419005"/>
    <lineage>
        <taxon>Bacteria</taxon>
        <taxon>Pseudomonadati</taxon>
        <taxon>Bacteroidota</taxon>
        <taxon>Bacteroidia</taxon>
        <taxon>Bacteroidales</taxon>
        <taxon>Prevotellaceae</taxon>
        <taxon>Prevotella</taxon>
    </lineage>
</organism>
<evidence type="ECO:0000256" key="1">
    <source>
        <dbReference type="SAM" id="Phobius"/>
    </source>
</evidence>
<keyword evidence="1" id="KW-0472">Membrane</keyword>
<proteinExistence type="predicted"/>
<dbReference type="Proteomes" id="UP000070531">
    <property type="component" value="Unassembled WGS sequence"/>
</dbReference>
<feature type="transmembrane region" description="Helical" evidence="1">
    <location>
        <begin position="22"/>
        <end position="43"/>
    </location>
</feature>
<dbReference type="AlphaFoldDB" id="A0A134B9J7"/>